<reference evidence="1" key="1">
    <citation type="journal article" date="2014" name="Front. Microbiol.">
        <title>High frequency of phylogenetically diverse reductive dehalogenase-homologous genes in deep subseafloor sedimentary metagenomes.</title>
        <authorList>
            <person name="Kawai M."/>
            <person name="Futagami T."/>
            <person name="Toyoda A."/>
            <person name="Takaki Y."/>
            <person name="Nishi S."/>
            <person name="Hori S."/>
            <person name="Arai W."/>
            <person name="Tsubouchi T."/>
            <person name="Morono Y."/>
            <person name="Uchiyama I."/>
            <person name="Ito T."/>
            <person name="Fujiyama A."/>
            <person name="Inagaki F."/>
            <person name="Takami H."/>
        </authorList>
    </citation>
    <scope>NUCLEOTIDE SEQUENCE</scope>
    <source>
        <strain evidence="1">Expedition CK06-06</strain>
    </source>
</reference>
<sequence>MIIINKETNEIQKTQLFVENKQTKEDQEEQDLKDDRLYLSTGAERALIEEFYNVIIRGNNVKTRSDISVEGKIFKIIAEKALEKGYKGFYKKEITNALSQYGHLSNRFLEKYEFLFKRSDIFEKVERNRLLEAINSYRVVKRLTIKKMYHHNLLDEYKLIKTIQEAYFKEYKEYLSLTKLGTGVMGKGRFSFRTHFTQGEDNFRPSTIFK</sequence>
<accession>X1R8H0</accession>
<dbReference type="AlphaFoldDB" id="X1R8H0"/>
<comment type="caution">
    <text evidence="1">The sequence shown here is derived from an EMBL/GenBank/DDBJ whole genome shotgun (WGS) entry which is preliminary data.</text>
</comment>
<gene>
    <name evidence="1" type="ORF">S12H4_25728</name>
</gene>
<dbReference type="EMBL" id="BARW01014534">
    <property type="protein sequence ID" value="GAI76858.1"/>
    <property type="molecule type" value="Genomic_DNA"/>
</dbReference>
<organism evidence="1">
    <name type="scientific">marine sediment metagenome</name>
    <dbReference type="NCBI Taxonomy" id="412755"/>
    <lineage>
        <taxon>unclassified sequences</taxon>
        <taxon>metagenomes</taxon>
        <taxon>ecological metagenomes</taxon>
    </lineage>
</organism>
<protein>
    <submittedName>
        <fullName evidence="1">Uncharacterized protein</fullName>
    </submittedName>
</protein>
<proteinExistence type="predicted"/>
<feature type="non-terminal residue" evidence="1">
    <location>
        <position position="210"/>
    </location>
</feature>
<name>X1R8H0_9ZZZZ</name>
<evidence type="ECO:0000313" key="1">
    <source>
        <dbReference type="EMBL" id="GAI76858.1"/>
    </source>
</evidence>